<evidence type="ECO:0000313" key="7">
    <source>
        <dbReference type="EMBL" id="KAG1802116.1"/>
    </source>
</evidence>
<evidence type="ECO:0000256" key="1">
    <source>
        <dbReference type="ARBA" id="ARBA00004141"/>
    </source>
</evidence>
<dbReference type="OrthoDB" id="5547497at2759"/>
<evidence type="ECO:0000259" key="6">
    <source>
        <dbReference type="Pfam" id="PF03151"/>
    </source>
</evidence>
<dbReference type="GeneID" id="64599575"/>
<feature type="domain" description="Sugar phosphate transporter" evidence="6">
    <location>
        <begin position="48"/>
        <end position="332"/>
    </location>
</feature>
<feature type="transmembrane region" description="Helical" evidence="5">
    <location>
        <begin position="128"/>
        <end position="148"/>
    </location>
</feature>
<dbReference type="AlphaFoldDB" id="A0A9P7DSU1"/>
<evidence type="ECO:0000256" key="2">
    <source>
        <dbReference type="ARBA" id="ARBA00022692"/>
    </source>
</evidence>
<reference evidence="7" key="1">
    <citation type="journal article" date="2020" name="New Phytol.">
        <title>Comparative genomics reveals dynamic genome evolution in host specialist ectomycorrhizal fungi.</title>
        <authorList>
            <person name="Lofgren L.A."/>
            <person name="Nguyen N.H."/>
            <person name="Vilgalys R."/>
            <person name="Ruytinx J."/>
            <person name="Liao H.L."/>
            <person name="Branco S."/>
            <person name="Kuo A."/>
            <person name="LaButti K."/>
            <person name="Lipzen A."/>
            <person name="Andreopoulos W."/>
            <person name="Pangilinan J."/>
            <person name="Riley R."/>
            <person name="Hundley H."/>
            <person name="Na H."/>
            <person name="Barry K."/>
            <person name="Grigoriev I.V."/>
            <person name="Stajich J.E."/>
            <person name="Kennedy P.G."/>
        </authorList>
    </citation>
    <scope>NUCLEOTIDE SEQUENCE</scope>
    <source>
        <strain evidence="7">S12</strain>
    </source>
</reference>
<organism evidence="7 8">
    <name type="scientific">Suillus plorans</name>
    <dbReference type="NCBI Taxonomy" id="116603"/>
    <lineage>
        <taxon>Eukaryota</taxon>
        <taxon>Fungi</taxon>
        <taxon>Dikarya</taxon>
        <taxon>Basidiomycota</taxon>
        <taxon>Agaricomycotina</taxon>
        <taxon>Agaricomycetes</taxon>
        <taxon>Agaricomycetidae</taxon>
        <taxon>Boletales</taxon>
        <taxon>Suillineae</taxon>
        <taxon>Suillaceae</taxon>
        <taxon>Suillus</taxon>
    </lineage>
</organism>
<dbReference type="InterPro" id="IPR004853">
    <property type="entry name" value="Sugar_P_trans_dom"/>
</dbReference>
<accession>A0A9P7DSU1</accession>
<keyword evidence="2 5" id="KW-0812">Transmembrane</keyword>
<name>A0A9P7DSU1_9AGAM</name>
<feature type="transmembrane region" description="Helical" evidence="5">
    <location>
        <begin position="62"/>
        <end position="81"/>
    </location>
</feature>
<protein>
    <recommendedName>
        <fullName evidence="6">Sugar phosphate transporter domain-containing protein</fullName>
    </recommendedName>
</protein>
<keyword evidence="8" id="KW-1185">Reference proteome</keyword>
<dbReference type="InterPro" id="IPR037185">
    <property type="entry name" value="EmrE-like"/>
</dbReference>
<dbReference type="InterPro" id="IPR050186">
    <property type="entry name" value="TPT_transporter"/>
</dbReference>
<evidence type="ECO:0000313" key="8">
    <source>
        <dbReference type="Proteomes" id="UP000719766"/>
    </source>
</evidence>
<feature type="transmembrane region" description="Helical" evidence="5">
    <location>
        <begin position="317"/>
        <end position="335"/>
    </location>
</feature>
<dbReference type="SUPFAM" id="SSF103481">
    <property type="entry name" value="Multidrug resistance efflux transporter EmrE"/>
    <property type="match status" value="1"/>
</dbReference>
<sequence>MSHKHDTRPQSQSSRLLVTGTVLFYLVAALCVHGYGASIFLFQCLPTSFLSKYRNKWVLKTTAAPLFFLFTQLVIAVILFIAAHATRLLVVPLYVDTQLLIQLAPNIALNVIGLSFSNYTLKYVDASVYQVARGLVLPFTVLTSYFFLSARPSLRILFSCSIVTLGFFVGVFLDSVPMALVGIGFGVASSAITAVHSVVIKRSLDIVKGSAMNLSWYTNLLSAAVMMPIIVFAGEVPAIADLFFGAGVVPKEGELSDLQTFVWGSFITGALGFMMSLASLLSIKVTSPITHMVSSAVRGVAASMLGMWLFAEIISSGRASSIAIILLGSIYYTWVKHVESQQTSKDAGRYDRLPLEDVEAGKEFSSKPE</sequence>
<gene>
    <name evidence="7" type="ORF">HD556DRAFT_1438153</name>
</gene>
<comment type="subcellular location">
    <subcellularLocation>
        <location evidence="1">Membrane</location>
        <topology evidence="1">Multi-pass membrane protein</topology>
    </subcellularLocation>
</comment>
<dbReference type="Pfam" id="PF03151">
    <property type="entry name" value="TPT"/>
    <property type="match status" value="1"/>
</dbReference>
<evidence type="ECO:0000256" key="3">
    <source>
        <dbReference type="ARBA" id="ARBA00022989"/>
    </source>
</evidence>
<evidence type="ECO:0000256" key="5">
    <source>
        <dbReference type="SAM" id="Phobius"/>
    </source>
</evidence>
<dbReference type="EMBL" id="JABBWE010000006">
    <property type="protein sequence ID" value="KAG1802116.1"/>
    <property type="molecule type" value="Genomic_DNA"/>
</dbReference>
<dbReference type="RefSeq" id="XP_041165308.1">
    <property type="nucleotide sequence ID" value="XM_041305811.1"/>
</dbReference>
<dbReference type="PANTHER" id="PTHR11132">
    <property type="entry name" value="SOLUTE CARRIER FAMILY 35"/>
    <property type="match status" value="1"/>
</dbReference>
<comment type="caution">
    <text evidence="7">The sequence shown here is derived from an EMBL/GenBank/DDBJ whole genome shotgun (WGS) entry which is preliminary data.</text>
</comment>
<keyword evidence="4 5" id="KW-0472">Membrane</keyword>
<feature type="transmembrane region" description="Helical" evidence="5">
    <location>
        <begin position="179"/>
        <end position="199"/>
    </location>
</feature>
<feature type="transmembrane region" description="Helical" evidence="5">
    <location>
        <begin position="220"/>
        <end position="240"/>
    </location>
</feature>
<feature type="transmembrane region" description="Helical" evidence="5">
    <location>
        <begin position="155"/>
        <end position="173"/>
    </location>
</feature>
<feature type="transmembrane region" description="Helical" evidence="5">
    <location>
        <begin position="260"/>
        <end position="283"/>
    </location>
</feature>
<dbReference type="GO" id="GO:0016020">
    <property type="term" value="C:membrane"/>
    <property type="evidence" value="ECO:0007669"/>
    <property type="project" value="UniProtKB-SubCell"/>
</dbReference>
<proteinExistence type="predicted"/>
<feature type="transmembrane region" description="Helical" evidence="5">
    <location>
        <begin position="21"/>
        <end position="42"/>
    </location>
</feature>
<dbReference type="Proteomes" id="UP000719766">
    <property type="component" value="Unassembled WGS sequence"/>
</dbReference>
<evidence type="ECO:0000256" key="4">
    <source>
        <dbReference type="ARBA" id="ARBA00023136"/>
    </source>
</evidence>
<feature type="transmembrane region" description="Helical" evidence="5">
    <location>
        <begin position="295"/>
        <end position="311"/>
    </location>
</feature>
<keyword evidence="3 5" id="KW-1133">Transmembrane helix</keyword>